<evidence type="ECO:0000256" key="2">
    <source>
        <dbReference type="RuleBase" id="RU361260"/>
    </source>
</evidence>
<dbReference type="GO" id="GO:0051015">
    <property type="term" value="F:actin filament binding"/>
    <property type="evidence" value="ECO:0000318"/>
    <property type="project" value="GO_Central"/>
</dbReference>
<keyword evidence="4" id="KW-0732">Signal</keyword>
<feature type="compositionally biased region" description="Low complexity" evidence="3">
    <location>
        <begin position="180"/>
        <end position="189"/>
    </location>
</feature>
<dbReference type="PANTHER" id="PTHR23213:SF269">
    <property type="entry name" value="FORMIN-LIKE PROTEIN 5"/>
    <property type="match status" value="1"/>
</dbReference>
<feature type="chain" id="PRO_5040495927" description="Formin-like protein" evidence="4">
    <location>
        <begin position="23"/>
        <end position="919"/>
    </location>
</feature>
<feature type="region of interest" description="Disordered" evidence="3">
    <location>
        <begin position="164"/>
        <end position="224"/>
    </location>
</feature>
<dbReference type="KEGG" id="soe:110802258"/>
<accession>A0A9R0K9B7</accession>
<dbReference type="InterPro" id="IPR015425">
    <property type="entry name" value="FH2_Formin"/>
</dbReference>
<protein>
    <recommendedName>
        <fullName evidence="2">Formin-like protein</fullName>
    </recommendedName>
</protein>
<dbReference type="PROSITE" id="PS51257">
    <property type="entry name" value="PROKAR_LIPOPROTEIN"/>
    <property type="match status" value="1"/>
</dbReference>
<feature type="region of interest" description="Disordered" evidence="3">
    <location>
        <begin position="326"/>
        <end position="457"/>
    </location>
</feature>
<proteinExistence type="inferred from homology"/>
<evidence type="ECO:0000313" key="6">
    <source>
        <dbReference type="Proteomes" id="UP000813463"/>
    </source>
</evidence>
<reference evidence="6" key="1">
    <citation type="journal article" date="2021" name="Nat. Commun.">
        <title>Genomic analyses provide insights into spinach domestication and the genetic basis of agronomic traits.</title>
        <authorList>
            <person name="Cai X."/>
            <person name="Sun X."/>
            <person name="Xu C."/>
            <person name="Sun H."/>
            <person name="Wang X."/>
            <person name="Ge C."/>
            <person name="Zhang Z."/>
            <person name="Wang Q."/>
            <person name="Fei Z."/>
            <person name="Jiao C."/>
            <person name="Wang Q."/>
        </authorList>
    </citation>
    <scope>NUCLEOTIDE SEQUENCE [LARGE SCALE GENOMIC DNA]</scope>
    <source>
        <strain evidence="6">cv. Varoflay</strain>
    </source>
</reference>
<keyword evidence="6" id="KW-1185">Reference proteome</keyword>
<evidence type="ECO:0000313" key="7">
    <source>
        <dbReference type="RefSeq" id="XP_021863396.1"/>
    </source>
</evidence>
<dbReference type="Proteomes" id="UP000813463">
    <property type="component" value="Chromosome 4"/>
</dbReference>
<feature type="domain" description="FH2" evidence="5">
    <location>
        <begin position="451"/>
        <end position="883"/>
    </location>
</feature>
<feature type="compositionally biased region" description="Polar residues" evidence="3">
    <location>
        <begin position="882"/>
        <end position="891"/>
    </location>
</feature>
<dbReference type="GO" id="GO:0005856">
    <property type="term" value="C:cytoskeleton"/>
    <property type="evidence" value="ECO:0000318"/>
    <property type="project" value="GO_Central"/>
</dbReference>
<evidence type="ECO:0000256" key="3">
    <source>
        <dbReference type="SAM" id="MobiDB-lite"/>
    </source>
</evidence>
<dbReference type="AlphaFoldDB" id="A0A9R0K9B7"/>
<dbReference type="RefSeq" id="XP_021863396.1">
    <property type="nucleotide sequence ID" value="XM_022007704.2"/>
</dbReference>
<evidence type="ECO:0000256" key="4">
    <source>
        <dbReference type="SAM" id="SignalP"/>
    </source>
</evidence>
<dbReference type="Gene3D" id="1.20.58.2220">
    <property type="entry name" value="Formin, FH2 domain"/>
    <property type="match status" value="1"/>
</dbReference>
<comment type="similarity">
    <text evidence="1">Belongs to the formin-like family. Class-I subfamily.</text>
</comment>
<feature type="compositionally biased region" description="Pro residues" evidence="3">
    <location>
        <begin position="169"/>
        <end position="179"/>
    </location>
</feature>
<dbReference type="GeneID" id="110802258"/>
<gene>
    <name evidence="7" type="primary">LOC110802258</name>
</gene>
<dbReference type="InterPro" id="IPR027643">
    <property type="entry name" value="Formin-like_plant"/>
</dbReference>
<feature type="region of interest" description="Disordered" evidence="3">
    <location>
        <begin position="864"/>
        <end position="919"/>
    </location>
</feature>
<feature type="signal peptide" evidence="4">
    <location>
        <begin position="1"/>
        <end position="22"/>
    </location>
</feature>
<reference evidence="7" key="2">
    <citation type="submission" date="2025-08" db="UniProtKB">
        <authorList>
            <consortium name="RefSeq"/>
        </authorList>
    </citation>
    <scope>IDENTIFICATION</scope>
    <source>
        <tissue evidence="7">Leaf</tissue>
    </source>
</reference>
<evidence type="ECO:0000259" key="5">
    <source>
        <dbReference type="PROSITE" id="PS51444"/>
    </source>
</evidence>
<sequence>MMRIKDVGFWMVFVLLFCSCLGMTLEDRTVIQGILSGFELDSTSQEFDENLVEVLAISCRLELIHVNQIYKHLGYKYNKPDASGARTEPILNGQAALTEEIVRKAVSILEPQKKNNLFKCFREHYLISPISGEEFSPIGWFHKNLNSKFLKLKPTADSRRLLAEAPSLSPSPSPSPALAPSPRSSGAKRSAPKRKAPPPVDGFSVPILIPESESDSTTDNGSNDHNRTTIVVAVVVTACVTFFAALIIFCCCRKAFGGGSKQEIKDDRPLLSLSSSDFTAHGSSPKLWTYENSVNKGNSIYLSSTTGGVSSDVKLSMQSANNVTATAASVNPSNSNASSELKPPPGRFGVPAPGMPPLKAPPGRADPLPLERPASLRRAPSTGGSPPLPPKPPAAAPPPPPPKKAGPPPPGPPPPPPGRGGKPGPKAPPPPKGGSTPSRLPPIAVKGSSSANESDASKAKLKPFFWDKVQANPEHSMVWDQLKSGSFQFNEEMIESLFGFAAAENKNNKKTESNSRDPPSQFIQLIDQKKAQNLSILLRALNVTTEEVRDALLEGNELPSELLETLIKMAPTPEEELKLRLFDGQISQLGAAERFLKALVDIPFAFRRMETLLFMVTLQEEATSLKESFITLEAACKELRNSRLFLKLLEAVLKTGNRMNDGTYRGGAHAFKLDTLLKLADVKGTDGKTTLLHFVVQEIIRSEGVRAVRASRENKSISSVKSEDLLEDVPDDSEEHYRSLGLQVVSGVGDQLENVKKAACLDSDILTGTLAKLGNALLKAKNFLNKEMAEVNEDDGFHRALKSFVKDAEGDTTRLLEEEKRITVLVKNTVDYFHGSSGKEEGLRLFVIVRDFLIMLDKSCREVKEKPKWPTRNQKKREPPLRQTSTETPRTPFSPDFRQKLFPAIVERRMDDGTSSDDD</sequence>
<feature type="compositionally biased region" description="Low complexity" evidence="3">
    <location>
        <begin position="326"/>
        <end position="339"/>
    </location>
</feature>
<dbReference type="Pfam" id="PF02181">
    <property type="entry name" value="FH2"/>
    <property type="match status" value="1"/>
</dbReference>
<dbReference type="PANTHER" id="PTHR23213">
    <property type="entry name" value="FORMIN-RELATED"/>
    <property type="match status" value="1"/>
</dbReference>
<dbReference type="OrthoDB" id="1668162at2759"/>
<dbReference type="InterPro" id="IPR042201">
    <property type="entry name" value="FH2_Formin_sf"/>
</dbReference>
<dbReference type="SUPFAM" id="SSF101447">
    <property type="entry name" value="Formin homology 2 domain (FH2 domain)"/>
    <property type="match status" value="1"/>
</dbReference>
<dbReference type="SMART" id="SM00498">
    <property type="entry name" value="FH2"/>
    <property type="match status" value="1"/>
</dbReference>
<dbReference type="GO" id="GO:0045010">
    <property type="term" value="P:actin nucleation"/>
    <property type="evidence" value="ECO:0007669"/>
    <property type="project" value="InterPro"/>
</dbReference>
<dbReference type="GO" id="GO:0030036">
    <property type="term" value="P:actin cytoskeleton organization"/>
    <property type="evidence" value="ECO:0000318"/>
    <property type="project" value="GO_Central"/>
</dbReference>
<evidence type="ECO:0000256" key="1">
    <source>
        <dbReference type="ARBA" id="ARBA00025793"/>
    </source>
</evidence>
<name>A0A9R0K9B7_SPIOL</name>
<dbReference type="PROSITE" id="PS51444">
    <property type="entry name" value="FH2"/>
    <property type="match status" value="1"/>
</dbReference>
<feature type="compositionally biased region" description="Pro residues" evidence="3">
    <location>
        <begin position="386"/>
        <end position="418"/>
    </location>
</feature>
<organism evidence="6 7">
    <name type="scientific">Spinacia oleracea</name>
    <name type="common">Spinach</name>
    <dbReference type="NCBI Taxonomy" id="3562"/>
    <lineage>
        <taxon>Eukaryota</taxon>
        <taxon>Viridiplantae</taxon>
        <taxon>Streptophyta</taxon>
        <taxon>Embryophyta</taxon>
        <taxon>Tracheophyta</taxon>
        <taxon>Spermatophyta</taxon>
        <taxon>Magnoliopsida</taxon>
        <taxon>eudicotyledons</taxon>
        <taxon>Gunneridae</taxon>
        <taxon>Pentapetalae</taxon>
        <taxon>Caryophyllales</taxon>
        <taxon>Chenopodiaceae</taxon>
        <taxon>Chenopodioideae</taxon>
        <taxon>Anserineae</taxon>
        <taxon>Spinacia</taxon>
    </lineage>
</organism>